<proteinExistence type="predicted"/>
<sequence>MALLKNLLDDDDDYDIDDGLDINNYIATKTPLPSHPGGDSPLSYNHFCYSSALDCAPNLILSDSEESSSTSCGTDEFFHLEELSTTLNLMENWQKLRRRVTFGSANVQEYAITVGDHPICRDGLALSLDWFHAKEKVYDIDDYELLIRQRENRRRGIRRRRRVSKLDYWQRREILSRVGSYSNADLSRMECERNQEAVSEFLQEAVLDDFGPSLEYGDEGIELEQVYDTTISDPSSSFPPDEKLGWQMNVQILE</sequence>
<reference evidence="1" key="1">
    <citation type="submission" date="2021-01" db="EMBL/GenBank/DDBJ databases">
        <authorList>
            <person name="Corre E."/>
            <person name="Pelletier E."/>
            <person name="Niang G."/>
            <person name="Scheremetjew M."/>
            <person name="Finn R."/>
            <person name="Kale V."/>
            <person name="Holt S."/>
            <person name="Cochrane G."/>
            <person name="Meng A."/>
            <person name="Brown T."/>
            <person name="Cohen L."/>
        </authorList>
    </citation>
    <scope>NUCLEOTIDE SEQUENCE</scope>
    <source>
        <strain evidence="1">10249 10 AB</strain>
    </source>
</reference>
<dbReference type="EMBL" id="HBIX01009107">
    <property type="protein sequence ID" value="CAE0714233.1"/>
    <property type="molecule type" value="Transcribed_RNA"/>
</dbReference>
<dbReference type="EMBL" id="HBIX01009108">
    <property type="protein sequence ID" value="CAE0714234.1"/>
    <property type="molecule type" value="Transcribed_RNA"/>
</dbReference>
<evidence type="ECO:0000313" key="2">
    <source>
        <dbReference type="EMBL" id="CAE0714234.1"/>
    </source>
</evidence>
<dbReference type="AlphaFoldDB" id="A0A6U9XSY6"/>
<protein>
    <submittedName>
        <fullName evidence="1">Uncharacterized protein</fullName>
    </submittedName>
</protein>
<accession>A0A6U9XSY6</accession>
<name>A0A6U9XSY6_9STRA</name>
<organism evidence="1">
    <name type="scientific">Pseudo-nitzschia australis</name>
    <dbReference type="NCBI Taxonomy" id="44445"/>
    <lineage>
        <taxon>Eukaryota</taxon>
        <taxon>Sar</taxon>
        <taxon>Stramenopiles</taxon>
        <taxon>Ochrophyta</taxon>
        <taxon>Bacillariophyta</taxon>
        <taxon>Bacillariophyceae</taxon>
        <taxon>Bacillariophycidae</taxon>
        <taxon>Bacillariales</taxon>
        <taxon>Bacillariaceae</taxon>
        <taxon>Pseudo-nitzschia</taxon>
    </lineage>
</organism>
<gene>
    <name evidence="1" type="ORF">PAUS00366_LOCUS6985</name>
    <name evidence="2" type="ORF">PAUS00366_LOCUS6986</name>
</gene>
<evidence type="ECO:0000313" key="1">
    <source>
        <dbReference type="EMBL" id="CAE0714233.1"/>
    </source>
</evidence>